<reference evidence="2" key="1">
    <citation type="submission" date="2014-09" db="EMBL/GenBank/DDBJ databases">
        <authorList>
            <person name="Magalhaes I.L.F."/>
            <person name="Oliveira U."/>
            <person name="Santos F.R."/>
            <person name="Vidigal T.H.D.A."/>
            <person name="Brescovit A.D."/>
            <person name="Santos A.J."/>
        </authorList>
    </citation>
    <scope>NUCLEOTIDE SEQUENCE</scope>
    <source>
        <tissue evidence="2">Shoot tissue taken approximately 20 cm above the soil surface</tissue>
    </source>
</reference>
<dbReference type="Pfam" id="PF03478">
    <property type="entry name" value="Beta-prop_KIB1-4"/>
    <property type="match status" value="1"/>
</dbReference>
<reference evidence="2" key="2">
    <citation type="journal article" date="2015" name="Data Brief">
        <title>Shoot transcriptome of the giant reed, Arundo donax.</title>
        <authorList>
            <person name="Barrero R.A."/>
            <person name="Guerrero F.D."/>
            <person name="Moolhuijzen P."/>
            <person name="Goolsby J.A."/>
            <person name="Tidwell J."/>
            <person name="Bellgard S.E."/>
            <person name="Bellgard M.I."/>
        </authorList>
    </citation>
    <scope>NUCLEOTIDE SEQUENCE</scope>
    <source>
        <tissue evidence="2">Shoot tissue taken approximately 20 cm above the soil surface</tissue>
    </source>
</reference>
<accession>A0A0A9DMG0</accession>
<organism evidence="2">
    <name type="scientific">Arundo donax</name>
    <name type="common">Giant reed</name>
    <name type="synonym">Donax arundinaceus</name>
    <dbReference type="NCBI Taxonomy" id="35708"/>
    <lineage>
        <taxon>Eukaryota</taxon>
        <taxon>Viridiplantae</taxon>
        <taxon>Streptophyta</taxon>
        <taxon>Embryophyta</taxon>
        <taxon>Tracheophyta</taxon>
        <taxon>Spermatophyta</taxon>
        <taxon>Magnoliopsida</taxon>
        <taxon>Liliopsida</taxon>
        <taxon>Poales</taxon>
        <taxon>Poaceae</taxon>
        <taxon>PACMAD clade</taxon>
        <taxon>Arundinoideae</taxon>
        <taxon>Arundineae</taxon>
        <taxon>Arundo</taxon>
    </lineage>
</organism>
<evidence type="ECO:0000259" key="1">
    <source>
        <dbReference type="Pfam" id="PF03478"/>
    </source>
</evidence>
<feature type="domain" description="KIB1-4 beta-propeller" evidence="1">
    <location>
        <begin position="2"/>
        <end position="219"/>
    </location>
</feature>
<dbReference type="EMBL" id="GBRH01208919">
    <property type="protein sequence ID" value="JAD88976.1"/>
    <property type="molecule type" value="Transcribed_RNA"/>
</dbReference>
<dbReference type="PANTHER" id="PTHR44259:SF77">
    <property type="entry name" value="OS04G0563401 PROTEIN"/>
    <property type="match status" value="1"/>
</dbReference>
<dbReference type="AlphaFoldDB" id="A0A0A9DMG0"/>
<dbReference type="InterPro" id="IPR005174">
    <property type="entry name" value="KIB1-4_b-propeller"/>
</dbReference>
<evidence type="ECO:0000313" key="2">
    <source>
        <dbReference type="EMBL" id="JAD88976.1"/>
    </source>
</evidence>
<dbReference type="InterPro" id="IPR050942">
    <property type="entry name" value="F-box_BR-signaling"/>
</dbReference>
<name>A0A0A9DMG0_ARUDO</name>
<dbReference type="PANTHER" id="PTHR44259">
    <property type="entry name" value="OS07G0183000 PROTEIN-RELATED"/>
    <property type="match status" value="1"/>
</dbReference>
<sequence>MIPLPPITDFTCVKVVYGSGGNFEHYLFEGGRDHGTNPKGTWFYQKAVLSCSPSKGGDYVVMIIHGDTNWLSFVKAGQSKWQVASTLAVSGRDRYADCVYHDGRFCTLTLHGMVEKWDIDKMNEPRREVVVAAKHHLGPILTRHLVSTPWGDLLQVRAVLAVEYPDGIRFQIHKVDPDGCKKVSKNDFVDHALFLGLNHSACLPTENFPGARALCIYFSAPWMTQTFHWLRPIRRSWGGVRTYDLKRRKFEHALPLCDRGGSISPPPSEVWITPYL</sequence>
<protein>
    <recommendedName>
        <fullName evidence="1">KIB1-4 beta-propeller domain-containing protein</fullName>
    </recommendedName>
</protein>
<proteinExistence type="predicted"/>